<dbReference type="SUPFAM" id="SSF52833">
    <property type="entry name" value="Thioredoxin-like"/>
    <property type="match status" value="1"/>
</dbReference>
<dbReference type="Proteomes" id="UP001300096">
    <property type="component" value="Unassembled WGS sequence"/>
</dbReference>
<evidence type="ECO:0000259" key="2">
    <source>
        <dbReference type="Pfam" id="PF13462"/>
    </source>
</evidence>
<name>A0ABT0FJ38_9MICO</name>
<gene>
    <name evidence="3" type="ORF">KZC51_16395</name>
</gene>
<feature type="transmembrane region" description="Helical" evidence="1">
    <location>
        <begin position="12"/>
        <end position="33"/>
    </location>
</feature>
<comment type="caution">
    <text evidence="3">The sequence shown here is derived from an EMBL/GenBank/DDBJ whole genome shotgun (WGS) entry which is preliminary data.</text>
</comment>
<keyword evidence="1" id="KW-1133">Transmembrane helix</keyword>
<dbReference type="Gene3D" id="3.40.30.10">
    <property type="entry name" value="Glutaredoxin"/>
    <property type="match status" value="1"/>
</dbReference>
<evidence type="ECO:0000256" key="1">
    <source>
        <dbReference type="SAM" id="Phobius"/>
    </source>
</evidence>
<reference evidence="3 4" key="1">
    <citation type="submission" date="2021-06" db="EMBL/GenBank/DDBJ databases">
        <title>Genome-based taxonomic framework of Microbacterium strains isolated from marine environment, the description of four new species and reclassification of four preexisting species.</title>
        <authorList>
            <person name="Lee S.D."/>
            <person name="Kim S.-M."/>
            <person name="Byeon Y.-S."/>
            <person name="Yang H.L."/>
            <person name="Kim I.S."/>
        </authorList>
    </citation>
    <scope>NUCLEOTIDE SEQUENCE [LARGE SCALE GENOMIC DNA]</scope>
    <source>
        <strain evidence="3 4">SSW1-49</strain>
    </source>
</reference>
<dbReference type="InterPro" id="IPR012336">
    <property type="entry name" value="Thioredoxin-like_fold"/>
</dbReference>
<dbReference type="InterPro" id="IPR036249">
    <property type="entry name" value="Thioredoxin-like_sf"/>
</dbReference>
<feature type="domain" description="Thioredoxin-like fold" evidence="2">
    <location>
        <begin position="63"/>
        <end position="224"/>
    </location>
</feature>
<dbReference type="CDD" id="cd02972">
    <property type="entry name" value="DsbA_family"/>
    <property type="match status" value="1"/>
</dbReference>
<dbReference type="Pfam" id="PF13462">
    <property type="entry name" value="Thioredoxin_4"/>
    <property type="match status" value="1"/>
</dbReference>
<evidence type="ECO:0000313" key="3">
    <source>
        <dbReference type="EMBL" id="MCK2037709.1"/>
    </source>
</evidence>
<dbReference type="EMBL" id="JAHWXN010000002">
    <property type="protein sequence ID" value="MCK2037709.1"/>
    <property type="molecule type" value="Genomic_DNA"/>
</dbReference>
<keyword evidence="1" id="KW-0812">Transmembrane</keyword>
<organism evidence="3 4">
    <name type="scientific">Microbacterium croceum</name>
    <dbReference type="NCBI Taxonomy" id="2851645"/>
    <lineage>
        <taxon>Bacteria</taxon>
        <taxon>Bacillati</taxon>
        <taxon>Actinomycetota</taxon>
        <taxon>Actinomycetes</taxon>
        <taxon>Micrococcales</taxon>
        <taxon>Microbacteriaceae</taxon>
        <taxon>Microbacterium</taxon>
    </lineage>
</organism>
<evidence type="ECO:0000313" key="4">
    <source>
        <dbReference type="Proteomes" id="UP001300096"/>
    </source>
</evidence>
<dbReference type="RefSeq" id="WP_247631087.1">
    <property type="nucleotide sequence ID" value="NZ_JAHWXN010000002.1"/>
</dbReference>
<protein>
    <submittedName>
        <fullName evidence="3">DsbA family protein</fullName>
    </submittedName>
</protein>
<accession>A0ABT0FJ38</accession>
<keyword evidence="4" id="KW-1185">Reference proteome</keyword>
<proteinExistence type="predicted"/>
<keyword evidence="1" id="KW-0472">Membrane</keyword>
<sequence>MAAAKSNTNWFAIGVSAAVVVVLVALGGLVVFLNNQATAPGVAPQSAIVDDKTGAITFGGGEDSIDTYVDFMCPVCGQFEDAYGEQLQTAAADDKITLNIHPISILDFQSQNSKYSTRAANSMYCVAAEAPDSALDYFNSLFANQPQEGTAGLTDEQLGDLATQAGAEAAVSCITDGTYSKFVADQTKNTPPDPDTGRVGTPTVVINGDRINNADIQAEFSKILG</sequence>